<dbReference type="Gene3D" id="3.80.10.10">
    <property type="entry name" value="Ribonuclease Inhibitor"/>
    <property type="match status" value="1"/>
</dbReference>
<dbReference type="GO" id="GO:0051707">
    <property type="term" value="P:response to other organism"/>
    <property type="evidence" value="ECO:0007669"/>
    <property type="project" value="UniProtKB-ARBA"/>
</dbReference>
<dbReference type="Pfam" id="PF00931">
    <property type="entry name" value="NB-ARC"/>
    <property type="match status" value="1"/>
</dbReference>
<dbReference type="InterPro" id="IPR058922">
    <property type="entry name" value="WHD_DRP"/>
</dbReference>
<evidence type="ECO:0000256" key="3">
    <source>
        <dbReference type="ARBA" id="ARBA00022821"/>
    </source>
</evidence>
<reference evidence="9" key="1">
    <citation type="journal article" date="2017" name="Nature">
        <title>The genome of Chenopodium quinoa.</title>
        <authorList>
            <person name="Jarvis D.E."/>
            <person name="Ho Y.S."/>
            <person name="Lightfoot D.J."/>
            <person name="Schmoeckel S.M."/>
            <person name="Li B."/>
            <person name="Borm T.J.A."/>
            <person name="Ohyanagi H."/>
            <person name="Mineta K."/>
            <person name="Michell C.T."/>
            <person name="Saber N."/>
            <person name="Kharbatia N.M."/>
            <person name="Rupper R.R."/>
            <person name="Sharp A.R."/>
            <person name="Dally N."/>
            <person name="Boughton B.A."/>
            <person name="Woo Y.H."/>
            <person name="Gao G."/>
            <person name="Schijlen E.G.W.M."/>
            <person name="Guo X."/>
            <person name="Momin A.A."/>
            <person name="Negrao S."/>
            <person name="Al-Babili S."/>
            <person name="Gehring C."/>
            <person name="Roessner U."/>
            <person name="Jung C."/>
            <person name="Murphy K."/>
            <person name="Arold S.T."/>
            <person name="Gojobori T."/>
            <person name="van der Linden C.G."/>
            <person name="van Loo E.N."/>
            <person name="Jellen E.N."/>
            <person name="Maughan P.J."/>
            <person name="Tester M."/>
        </authorList>
    </citation>
    <scope>NUCLEOTIDE SEQUENCE [LARGE SCALE GENOMIC DNA]</scope>
    <source>
        <strain evidence="9">cv. PI 614886</strain>
    </source>
</reference>
<dbReference type="AlphaFoldDB" id="A0A803L7B0"/>
<dbReference type="InterPro" id="IPR036388">
    <property type="entry name" value="WH-like_DNA-bd_sf"/>
</dbReference>
<keyword evidence="3" id="KW-0611">Plant defense</keyword>
<keyword evidence="1" id="KW-0677">Repeat</keyword>
<keyword evidence="2" id="KW-0547">Nucleotide-binding</keyword>
<dbReference type="PANTHER" id="PTHR36766:SF35">
    <property type="entry name" value="DISEASE RESISTANCE PROTEIN RGA3"/>
    <property type="match status" value="1"/>
</dbReference>
<dbReference type="SUPFAM" id="SSF52058">
    <property type="entry name" value="L domain-like"/>
    <property type="match status" value="1"/>
</dbReference>
<keyword evidence="10" id="KW-1185">Reference proteome</keyword>
<dbReference type="Pfam" id="PF18052">
    <property type="entry name" value="Rx_N"/>
    <property type="match status" value="1"/>
</dbReference>
<sequence length="776" mass="88155">MAESARLEKLKNTINTLKDVLLDAEDKQAESRAVRGWLERLTTAVYAADDLFDEFATVAARKQLIGGNKVTREVQNFFSRSNQIALAFNISHKIKEIRKELDDIVMDSSQFASLLPRLEERVVLRRDQTCSFLDVDEVIGRDNDKKIILDILLGVTSSSADAHEHEHQALPVIPIVGIGGMGKTALAQLIYNDPQVDKLFELKICVGKSATRNTCLFWMMYEGREEWLKLKALLKIIGRKGSKVLATTRAKDVAKIMATLPTRELDGLSEVNSWALFKKMAFEPGQSQQKPHLVKVGKEIVRKCANVPLAIKTVGSLLYGKDEKGWLLLKDEGLASISQKQNSIIKILKLSYHNLWSPLKNCFAYCALFPKDFVFHKLLLMNLWMAEGFIVPTDNESQSLDEVAEDYFLMLLQRCFFQNIIRNEYGEIIFFRMHDLIHDLAREVAGVKCKVAKLGDRNFSNKIHHLSLDYQIKTMWKIPSGMLNLKLLRTFLTPQQILHGSAYNTTCSRLITNFRCLRVLDLGSHGVKSLPSSIDKLIHLRFLNLCHSSMEKLPETITELQNLQTLLLDFCLELKQLPTNIRKLTNLNTLSIIQCPSLTHIPSEIRELTSLHKLPHFIVGHKKNSEFKDKPSAIAELSDLKNLNNLKGSLTIELNGDLKDPALQAKEANLSSKQGLSNWKRCQQLPAFNQLRLLKLLMLIELDSVEYLESSSSSTEASFFPSLEELVMRNMKNLKGWWKNNDSSRKQVSFDKQSKLVIDDCPNFTFLPSCPNVEQC</sequence>
<feature type="domain" description="Disease resistance R13L4/SHOC-2-like LRR" evidence="8">
    <location>
        <begin position="510"/>
        <end position="650"/>
    </location>
</feature>
<reference evidence="9" key="2">
    <citation type="submission" date="2021-03" db="UniProtKB">
        <authorList>
            <consortium name="EnsemblPlants"/>
        </authorList>
    </citation>
    <scope>IDENTIFICATION</scope>
</reference>
<dbReference type="PANTHER" id="PTHR36766">
    <property type="entry name" value="PLANT BROAD-SPECTRUM MILDEW RESISTANCE PROTEIN RPW8"/>
    <property type="match status" value="1"/>
</dbReference>
<dbReference type="Gene3D" id="1.10.8.430">
    <property type="entry name" value="Helical domain of apoptotic protease-activating factors"/>
    <property type="match status" value="1"/>
</dbReference>
<protein>
    <submittedName>
        <fullName evidence="9">Uncharacterized protein</fullName>
    </submittedName>
</protein>
<dbReference type="EnsemblPlants" id="AUR62007749-RA">
    <property type="protein sequence ID" value="AUR62007749-RA:cds"/>
    <property type="gene ID" value="AUR62007749"/>
</dbReference>
<dbReference type="InterPro" id="IPR042197">
    <property type="entry name" value="Apaf_helical"/>
</dbReference>
<proteinExistence type="predicted"/>
<dbReference type="FunFam" id="1.10.10.10:FF:000322">
    <property type="entry name" value="Probable disease resistance protein At1g63360"/>
    <property type="match status" value="1"/>
</dbReference>
<evidence type="ECO:0000313" key="9">
    <source>
        <dbReference type="EnsemblPlants" id="AUR62007749-RA:cds"/>
    </source>
</evidence>
<evidence type="ECO:0000256" key="4">
    <source>
        <dbReference type="ARBA" id="ARBA00022840"/>
    </source>
</evidence>
<organism evidence="9 10">
    <name type="scientific">Chenopodium quinoa</name>
    <name type="common">Quinoa</name>
    <dbReference type="NCBI Taxonomy" id="63459"/>
    <lineage>
        <taxon>Eukaryota</taxon>
        <taxon>Viridiplantae</taxon>
        <taxon>Streptophyta</taxon>
        <taxon>Embryophyta</taxon>
        <taxon>Tracheophyta</taxon>
        <taxon>Spermatophyta</taxon>
        <taxon>Magnoliopsida</taxon>
        <taxon>eudicotyledons</taxon>
        <taxon>Gunneridae</taxon>
        <taxon>Pentapetalae</taxon>
        <taxon>Caryophyllales</taxon>
        <taxon>Chenopodiaceae</taxon>
        <taxon>Chenopodioideae</taxon>
        <taxon>Atripliceae</taxon>
        <taxon>Chenopodium</taxon>
    </lineage>
</organism>
<dbReference type="Gramene" id="AUR62007749-RA">
    <property type="protein sequence ID" value="AUR62007749-RA:cds"/>
    <property type="gene ID" value="AUR62007749"/>
</dbReference>
<dbReference type="Pfam" id="PF23598">
    <property type="entry name" value="LRR_14"/>
    <property type="match status" value="1"/>
</dbReference>
<feature type="domain" description="Disease resistance N-terminal" evidence="6">
    <location>
        <begin position="6"/>
        <end position="70"/>
    </location>
</feature>
<dbReference type="InterPro" id="IPR032675">
    <property type="entry name" value="LRR_dom_sf"/>
</dbReference>
<dbReference type="GO" id="GO:0006952">
    <property type="term" value="P:defense response"/>
    <property type="evidence" value="ECO:0007669"/>
    <property type="project" value="UniProtKB-KW"/>
</dbReference>
<evidence type="ECO:0000256" key="2">
    <source>
        <dbReference type="ARBA" id="ARBA00022741"/>
    </source>
</evidence>
<dbReference type="GO" id="GO:0005524">
    <property type="term" value="F:ATP binding"/>
    <property type="evidence" value="ECO:0007669"/>
    <property type="project" value="UniProtKB-KW"/>
</dbReference>
<dbReference type="Gene3D" id="1.20.5.4130">
    <property type="match status" value="1"/>
</dbReference>
<dbReference type="InterPro" id="IPR041118">
    <property type="entry name" value="Rx_N"/>
</dbReference>
<dbReference type="GO" id="GO:0043531">
    <property type="term" value="F:ADP binding"/>
    <property type="evidence" value="ECO:0007669"/>
    <property type="project" value="InterPro"/>
</dbReference>
<dbReference type="InterPro" id="IPR027417">
    <property type="entry name" value="P-loop_NTPase"/>
</dbReference>
<feature type="domain" description="Disease resistance protein winged helix" evidence="7">
    <location>
        <begin position="368"/>
        <end position="441"/>
    </location>
</feature>
<evidence type="ECO:0000313" key="10">
    <source>
        <dbReference type="Proteomes" id="UP000596660"/>
    </source>
</evidence>
<evidence type="ECO:0000259" key="6">
    <source>
        <dbReference type="Pfam" id="PF18052"/>
    </source>
</evidence>
<dbReference type="OMA" id="KWIVRIC"/>
<dbReference type="Gene3D" id="3.40.50.300">
    <property type="entry name" value="P-loop containing nucleotide triphosphate hydrolases"/>
    <property type="match status" value="1"/>
</dbReference>
<evidence type="ECO:0000259" key="5">
    <source>
        <dbReference type="Pfam" id="PF00931"/>
    </source>
</evidence>
<evidence type="ECO:0000259" key="8">
    <source>
        <dbReference type="Pfam" id="PF23598"/>
    </source>
</evidence>
<feature type="domain" description="NB-ARC" evidence="5">
    <location>
        <begin position="168"/>
        <end position="215"/>
    </location>
</feature>
<name>A0A803L7B0_CHEQI</name>
<dbReference type="SUPFAM" id="SSF52540">
    <property type="entry name" value="P-loop containing nucleoside triphosphate hydrolases"/>
    <property type="match status" value="1"/>
</dbReference>
<dbReference type="InterPro" id="IPR055414">
    <property type="entry name" value="LRR_R13L4/SHOC2-like"/>
</dbReference>
<evidence type="ECO:0000259" key="7">
    <source>
        <dbReference type="Pfam" id="PF23559"/>
    </source>
</evidence>
<dbReference type="Pfam" id="PF23559">
    <property type="entry name" value="WHD_DRP"/>
    <property type="match status" value="1"/>
</dbReference>
<accession>A0A803L7B0</accession>
<dbReference type="InterPro" id="IPR002182">
    <property type="entry name" value="NB-ARC"/>
</dbReference>
<keyword evidence="4" id="KW-0067">ATP-binding</keyword>
<evidence type="ECO:0000256" key="1">
    <source>
        <dbReference type="ARBA" id="ARBA00022737"/>
    </source>
</evidence>
<dbReference type="PRINTS" id="PR00364">
    <property type="entry name" value="DISEASERSIST"/>
</dbReference>
<dbReference type="Gene3D" id="1.10.10.10">
    <property type="entry name" value="Winged helix-like DNA-binding domain superfamily/Winged helix DNA-binding domain"/>
    <property type="match status" value="1"/>
</dbReference>
<dbReference type="Proteomes" id="UP000596660">
    <property type="component" value="Unplaced"/>
</dbReference>